<organism evidence="4 5">
    <name type="scientific">Bradyrhizobium japonicum</name>
    <dbReference type="NCBI Taxonomy" id="375"/>
    <lineage>
        <taxon>Bacteria</taxon>
        <taxon>Pseudomonadati</taxon>
        <taxon>Pseudomonadota</taxon>
        <taxon>Alphaproteobacteria</taxon>
        <taxon>Hyphomicrobiales</taxon>
        <taxon>Nitrobacteraceae</taxon>
        <taxon>Bradyrhizobium</taxon>
    </lineage>
</organism>
<evidence type="ECO:0000313" key="4">
    <source>
        <dbReference type="EMBL" id="APG13010.1"/>
    </source>
</evidence>
<evidence type="ECO:0000256" key="1">
    <source>
        <dbReference type="ARBA" id="ARBA00023002"/>
    </source>
</evidence>
<sequence>MNTPRVENQRASTSVRSPIIVNQLGLDIRAALVDHWSRPLIIDHPADRAPWEVAPEADVLLTRPLVGWHKAPAEKPAGWPFGLRWIQTASTGVDFFPAWLLDGPVVTVGRGISADPIAEYVLAAILGFEKRIHDIRPRSREQWKISPLGSLTGKTIGIAGFGAIGRAVAERAKPFGVNIRVLRRSAWPYVLPGIQPVDSIEELVAVSDHLVLALPATTKTARLINADVLARAKTSLHLINVARGRIVDQSALLQALDEGRIAGATLDVTDPEPPPEGDPIYRHPRVVLTPHVSWTGGEDAKRLADKTLVNLDAYAHGVALADVFDKNLEY</sequence>
<keyword evidence="2" id="KW-0520">NAD</keyword>
<evidence type="ECO:0000256" key="2">
    <source>
        <dbReference type="ARBA" id="ARBA00023027"/>
    </source>
</evidence>
<dbReference type="InterPro" id="IPR036291">
    <property type="entry name" value="NAD(P)-bd_dom_sf"/>
</dbReference>
<dbReference type="GO" id="GO:0051287">
    <property type="term" value="F:NAD binding"/>
    <property type="evidence" value="ECO:0007669"/>
    <property type="project" value="InterPro"/>
</dbReference>
<feature type="domain" description="D-isomer specific 2-hydroxyacid dehydrogenase NAD-binding" evidence="3">
    <location>
        <begin position="123"/>
        <end position="293"/>
    </location>
</feature>
<dbReference type="OrthoDB" id="9793626at2"/>
<gene>
    <name evidence="4" type="ORF">BKD09_32170</name>
</gene>
<dbReference type="PANTHER" id="PTHR43333">
    <property type="entry name" value="2-HACID_DH_C DOMAIN-CONTAINING PROTEIN"/>
    <property type="match status" value="1"/>
</dbReference>
<evidence type="ECO:0000259" key="3">
    <source>
        <dbReference type="Pfam" id="PF02826"/>
    </source>
</evidence>
<protein>
    <submittedName>
        <fullName evidence="4">Glyoxylate reductase (NADP(+))</fullName>
    </submittedName>
</protein>
<accession>A0A1L3FI97</accession>
<dbReference type="PANTHER" id="PTHR43333:SF1">
    <property type="entry name" value="D-ISOMER SPECIFIC 2-HYDROXYACID DEHYDROGENASE NAD-BINDING DOMAIN-CONTAINING PROTEIN"/>
    <property type="match status" value="1"/>
</dbReference>
<proteinExistence type="predicted"/>
<evidence type="ECO:0000313" key="5">
    <source>
        <dbReference type="Proteomes" id="UP000181962"/>
    </source>
</evidence>
<dbReference type="RefSeq" id="WP_071915234.1">
    <property type="nucleotide sequence ID" value="NZ_CP017637.1"/>
</dbReference>
<name>A0A1L3FI97_BRAJP</name>
<dbReference type="InterPro" id="IPR006140">
    <property type="entry name" value="D-isomer_DH_NAD-bd"/>
</dbReference>
<reference evidence="4 5" key="1">
    <citation type="submission" date="2016-11" db="EMBL/GenBank/DDBJ databases">
        <title>Complete Genome Sequence of Bradyrhizobium sp. strain J5, an isolated from soybean nodule in Hokkaido.</title>
        <authorList>
            <person name="Kanehara K."/>
        </authorList>
    </citation>
    <scope>NUCLEOTIDE SEQUENCE [LARGE SCALE GENOMIC DNA]</scope>
    <source>
        <strain evidence="4 5">J5</strain>
    </source>
</reference>
<dbReference type="SUPFAM" id="SSF51735">
    <property type="entry name" value="NAD(P)-binding Rossmann-fold domains"/>
    <property type="match status" value="1"/>
</dbReference>
<keyword evidence="1" id="KW-0560">Oxidoreductase</keyword>
<dbReference type="EMBL" id="CP017637">
    <property type="protein sequence ID" value="APG13010.1"/>
    <property type="molecule type" value="Genomic_DNA"/>
</dbReference>
<dbReference type="Gene3D" id="3.40.50.720">
    <property type="entry name" value="NAD(P)-binding Rossmann-like Domain"/>
    <property type="match status" value="2"/>
</dbReference>
<dbReference type="AlphaFoldDB" id="A0A1L3FI97"/>
<dbReference type="GO" id="GO:0016491">
    <property type="term" value="F:oxidoreductase activity"/>
    <property type="evidence" value="ECO:0007669"/>
    <property type="project" value="UniProtKB-KW"/>
</dbReference>
<dbReference type="Proteomes" id="UP000181962">
    <property type="component" value="Chromosome"/>
</dbReference>
<dbReference type="Pfam" id="PF02826">
    <property type="entry name" value="2-Hacid_dh_C"/>
    <property type="match status" value="1"/>
</dbReference>